<evidence type="ECO:0000313" key="4">
    <source>
        <dbReference type="EMBL" id="ORA76436.1"/>
    </source>
</evidence>
<organism evidence="3 5">
    <name type="scientific">Mycolicibacter kumamotonensis</name>
    <dbReference type="NCBI Taxonomy" id="354243"/>
    <lineage>
        <taxon>Bacteria</taxon>
        <taxon>Bacillati</taxon>
        <taxon>Actinomycetota</taxon>
        <taxon>Actinomycetes</taxon>
        <taxon>Mycobacteriales</taxon>
        <taxon>Mycobacteriaceae</taxon>
        <taxon>Mycolicibacter</taxon>
    </lineage>
</organism>
<dbReference type="Proteomes" id="UP000092668">
    <property type="component" value="Unassembled WGS sequence"/>
</dbReference>
<accession>A0A1B8SAV0</accession>
<feature type="transmembrane region" description="Helical" evidence="1">
    <location>
        <begin position="106"/>
        <end position="124"/>
    </location>
</feature>
<feature type="signal peptide" evidence="2">
    <location>
        <begin position="1"/>
        <end position="19"/>
    </location>
</feature>
<dbReference type="OrthoDB" id="4761185at2"/>
<feature type="transmembrane region" description="Helical" evidence="1">
    <location>
        <begin position="202"/>
        <end position="220"/>
    </location>
</feature>
<reference evidence="3 5" key="1">
    <citation type="submission" date="2015-06" db="EMBL/GenBank/DDBJ databases">
        <title>Genome sequence of Mycobacterium kumamotonense strain Roo.</title>
        <authorList>
            <person name="Greninger A.L."/>
            <person name="Cunningham G."/>
            <person name="Miller S."/>
        </authorList>
    </citation>
    <scope>NUCLEOTIDE SEQUENCE [LARGE SCALE GENOMIC DNA]</scope>
    <source>
        <strain evidence="3 5">Roo</strain>
    </source>
</reference>
<dbReference type="EMBL" id="LFOE01000046">
    <property type="protein sequence ID" value="OBY29875.1"/>
    <property type="molecule type" value="Genomic_DNA"/>
</dbReference>
<dbReference type="RefSeq" id="WP_065289358.1">
    <property type="nucleotide sequence ID" value="NZ_LFOE01000046.1"/>
</dbReference>
<keyword evidence="5" id="KW-1185">Reference proteome</keyword>
<dbReference type="AlphaFoldDB" id="A0A1B8SAV0"/>
<protein>
    <submittedName>
        <fullName evidence="3">Membrane protein</fullName>
    </submittedName>
</protein>
<dbReference type="PANTHER" id="PTHR40761">
    <property type="entry name" value="CONSERVED INTEGRAL MEMBRANE ALANINE VALINE AND LEUCINE RICH PROTEIN-RELATED"/>
    <property type="match status" value="1"/>
</dbReference>
<dbReference type="EMBL" id="MVHU01000048">
    <property type="protein sequence ID" value="ORA76436.1"/>
    <property type="molecule type" value="Genomic_DNA"/>
</dbReference>
<comment type="caution">
    <text evidence="3">The sequence shown here is derived from an EMBL/GenBank/DDBJ whole genome shotgun (WGS) entry which is preliminary data.</text>
</comment>
<keyword evidence="1" id="KW-1133">Transmembrane helix</keyword>
<proteinExistence type="predicted"/>
<feature type="transmembrane region" description="Helical" evidence="1">
    <location>
        <begin position="161"/>
        <end position="181"/>
    </location>
</feature>
<keyword evidence="2" id="KW-0732">Signal</keyword>
<name>A0A1B8SAV0_9MYCO</name>
<keyword evidence="1" id="KW-0472">Membrane</keyword>
<reference evidence="4 6" key="2">
    <citation type="submission" date="2017-02" db="EMBL/GenBank/DDBJ databases">
        <title>The new phylogeny of genus Mycobacterium.</title>
        <authorList>
            <person name="Tortoli E."/>
            <person name="Trovato A."/>
            <person name="Cirillo D.M."/>
        </authorList>
    </citation>
    <scope>NUCLEOTIDE SEQUENCE [LARGE SCALE GENOMIC DNA]</scope>
    <source>
        <strain evidence="4 6">DSM 45093</strain>
    </source>
</reference>
<keyword evidence="1" id="KW-0812">Transmembrane</keyword>
<evidence type="ECO:0000313" key="5">
    <source>
        <dbReference type="Proteomes" id="UP000092668"/>
    </source>
</evidence>
<evidence type="ECO:0000256" key="2">
    <source>
        <dbReference type="SAM" id="SignalP"/>
    </source>
</evidence>
<feature type="chain" id="PRO_5044555895" evidence="2">
    <location>
        <begin position="20"/>
        <end position="310"/>
    </location>
</feature>
<evidence type="ECO:0000313" key="6">
    <source>
        <dbReference type="Proteomes" id="UP000192713"/>
    </source>
</evidence>
<dbReference type="PATRIC" id="fig|354243.3.peg.4267"/>
<evidence type="ECO:0000256" key="1">
    <source>
        <dbReference type="SAM" id="Phobius"/>
    </source>
</evidence>
<evidence type="ECO:0000313" key="3">
    <source>
        <dbReference type="EMBL" id="OBY29875.1"/>
    </source>
</evidence>
<dbReference type="Proteomes" id="UP000192713">
    <property type="component" value="Unassembled WGS sequence"/>
</dbReference>
<feature type="transmembrane region" description="Helical" evidence="1">
    <location>
        <begin position="136"/>
        <end position="155"/>
    </location>
</feature>
<feature type="transmembrane region" description="Helical" evidence="1">
    <location>
        <begin position="75"/>
        <end position="94"/>
    </location>
</feature>
<dbReference type="PANTHER" id="PTHR40761:SF1">
    <property type="entry name" value="CONSERVED INTEGRAL MEMBRANE ALANINE VALINE AND LEUCINE RICH PROTEIN-RELATED"/>
    <property type="match status" value="1"/>
</dbReference>
<gene>
    <name evidence="3" type="ORF">ACT18_20650</name>
    <name evidence="4" type="ORF">BST28_20940</name>
</gene>
<dbReference type="NCBIfam" id="NF038012">
    <property type="entry name" value="DMT_1"/>
    <property type="match status" value="1"/>
</dbReference>
<dbReference type="STRING" id="354243.BST28_20940"/>
<sequence>MIQACIAALLALSSAACVAFGDVLQQRVAYRFTDRSFGHIALLTRLVPDRQWQWGALLLAASVGLQAAALSQGSVLLVQALLVLSVLFALVVNARLDRRAVTRAEWTWAGLLTAAVALIVTVGNPQAGPSSASGHAWVAVAAVLGPLLAACVVAARHRRGATPAMLLAFVAGSLWGIFAVLTRQVASRFGDSLWELAGTPEFYGCLLTVAGGFVFGQAAFRAGPLTASMPTLEVSQPIVAAALGVTVLGETFNTGRLPLIALSAAALVMVAAIVKLARLEAVAAAGAPEPVEPTSAAAADAVRRRELSTV</sequence>